<organism evidence="1 2">
    <name type="scientific">Clunio marinus</name>
    <dbReference type="NCBI Taxonomy" id="568069"/>
    <lineage>
        <taxon>Eukaryota</taxon>
        <taxon>Metazoa</taxon>
        <taxon>Ecdysozoa</taxon>
        <taxon>Arthropoda</taxon>
        <taxon>Hexapoda</taxon>
        <taxon>Insecta</taxon>
        <taxon>Pterygota</taxon>
        <taxon>Neoptera</taxon>
        <taxon>Endopterygota</taxon>
        <taxon>Diptera</taxon>
        <taxon>Nematocera</taxon>
        <taxon>Chironomoidea</taxon>
        <taxon>Chironomidae</taxon>
        <taxon>Clunio</taxon>
    </lineage>
</organism>
<evidence type="ECO:0000313" key="1">
    <source>
        <dbReference type="EMBL" id="CRK98680.1"/>
    </source>
</evidence>
<keyword evidence="2" id="KW-1185">Reference proteome</keyword>
<dbReference type="Proteomes" id="UP000183832">
    <property type="component" value="Unassembled WGS sequence"/>
</dbReference>
<sequence>MPDSLTFSFSEAFETFFRKKENVSVIYHSTNKLRSLRIKFKVSKLANANPEHLKGKIRLHGS</sequence>
<reference evidence="1 2" key="1">
    <citation type="submission" date="2015-04" db="EMBL/GenBank/DDBJ databases">
        <authorList>
            <person name="Syromyatnikov M.Y."/>
            <person name="Popov V.N."/>
        </authorList>
    </citation>
    <scope>NUCLEOTIDE SEQUENCE [LARGE SCALE GENOMIC DNA]</scope>
</reference>
<protein>
    <submittedName>
        <fullName evidence="1">CLUMA_CG012451, isoform A</fullName>
    </submittedName>
</protein>
<accession>A0A1J1IEN7</accession>
<dbReference type="EMBL" id="CVRI01000048">
    <property type="protein sequence ID" value="CRK98680.1"/>
    <property type="molecule type" value="Genomic_DNA"/>
</dbReference>
<dbReference type="AlphaFoldDB" id="A0A1J1IEN7"/>
<name>A0A1J1IEN7_9DIPT</name>
<proteinExistence type="predicted"/>
<gene>
    <name evidence="1" type="ORF">CLUMA_CG012451</name>
</gene>
<evidence type="ECO:0000313" key="2">
    <source>
        <dbReference type="Proteomes" id="UP000183832"/>
    </source>
</evidence>